<feature type="transmembrane region" description="Helical" evidence="5">
    <location>
        <begin position="7"/>
        <end position="28"/>
    </location>
</feature>
<dbReference type="Proteomes" id="UP000028945">
    <property type="component" value="Chromosome"/>
</dbReference>
<dbReference type="InterPro" id="IPR007267">
    <property type="entry name" value="GtrA_DPMS_TM"/>
</dbReference>
<proteinExistence type="predicted"/>
<organism evidence="7 8">
    <name type="scientific">Basilea psittacipulmonis DSM 24701</name>
    <dbReference type="NCBI Taxonomy" id="1072685"/>
    <lineage>
        <taxon>Bacteria</taxon>
        <taxon>Pseudomonadati</taxon>
        <taxon>Pseudomonadota</taxon>
        <taxon>Betaproteobacteria</taxon>
        <taxon>Burkholderiales</taxon>
        <taxon>Alcaligenaceae</taxon>
        <taxon>Basilea</taxon>
    </lineage>
</organism>
<dbReference type="GO" id="GO:0016020">
    <property type="term" value="C:membrane"/>
    <property type="evidence" value="ECO:0007669"/>
    <property type="project" value="UniProtKB-SubCell"/>
</dbReference>
<dbReference type="eggNOG" id="COG2246">
    <property type="taxonomic scope" value="Bacteria"/>
</dbReference>
<evidence type="ECO:0000256" key="5">
    <source>
        <dbReference type="SAM" id="Phobius"/>
    </source>
</evidence>
<comment type="subcellular location">
    <subcellularLocation>
        <location evidence="1">Membrane</location>
        <topology evidence="1">Multi-pass membrane protein</topology>
    </subcellularLocation>
</comment>
<feature type="domain" description="GtrA/DPMS transmembrane" evidence="6">
    <location>
        <begin position="7"/>
        <end position="116"/>
    </location>
</feature>
<name>A0A077DD29_9BURK</name>
<evidence type="ECO:0000313" key="8">
    <source>
        <dbReference type="Proteomes" id="UP000028945"/>
    </source>
</evidence>
<keyword evidence="4 5" id="KW-0472">Membrane</keyword>
<keyword evidence="2 5" id="KW-0812">Transmembrane</keyword>
<dbReference type="GO" id="GO:0000271">
    <property type="term" value="P:polysaccharide biosynthetic process"/>
    <property type="evidence" value="ECO:0007669"/>
    <property type="project" value="InterPro"/>
</dbReference>
<evidence type="ECO:0000259" key="6">
    <source>
        <dbReference type="Pfam" id="PF04138"/>
    </source>
</evidence>
<dbReference type="Pfam" id="PF04138">
    <property type="entry name" value="GtrA_DPMS_TM"/>
    <property type="match status" value="1"/>
</dbReference>
<accession>A0A077DD29</accession>
<keyword evidence="3 5" id="KW-1133">Transmembrane helix</keyword>
<protein>
    <recommendedName>
        <fullName evidence="6">GtrA/DPMS transmembrane domain-containing protein</fullName>
    </recommendedName>
</protein>
<dbReference type="PIRSF" id="PIRSF006298">
    <property type="entry name" value="GtrA_prd"/>
    <property type="match status" value="1"/>
</dbReference>
<evidence type="ECO:0000256" key="1">
    <source>
        <dbReference type="ARBA" id="ARBA00004141"/>
    </source>
</evidence>
<dbReference type="InterPro" id="IPR016480">
    <property type="entry name" value="Glc_translocase_bactprenl-link"/>
</dbReference>
<feature type="transmembrane region" description="Helical" evidence="5">
    <location>
        <begin position="90"/>
        <end position="111"/>
    </location>
</feature>
<feature type="transmembrane region" description="Helical" evidence="5">
    <location>
        <begin position="67"/>
        <end position="84"/>
    </location>
</feature>
<gene>
    <name evidence="7" type="ORF">IX83_00960</name>
</gene>
<evidence type="ECO:0000256" key="3">
    <source>
        <dbReference type="ARBA" id="ARBA00022989"/>
    </source>
</evidence>
<dbReference type="AlphaFoldDB" id="A0A077DD29"/>
<evidence type="ECO:0000313" key="7">
    <source>
        <dbReference type="EMBL" id="AIL32081.1"/>
    </source>
</evidence>
<keyword evidence="8" id="KW-1185">Reference proteome</keyword>
<feature type="transmembrane region" description="Helical" evidence="5">
    <location>
        <begin position="34"/>
        <end position="55"/>
    </location>
</feature>
<dbReference type="RefSeq" id="WP_038498109.1">
    <property type="nucleotide sequence ID" value="NZ_AFWK01000091.1"/>
</dbReference>
<evidence type="ECO:0000256" key="4">
    <source>
        <dbReference type="ARBA" id="ARBA00023136"/>
    </source>
</evidence>
<sequence>MSHFFKRYFCIGILNTLIHWSVAGAIYYCMNGSQAMSNLLGFAVATTFSFFANASWNFKMSPTFKRYILFTLFMGCLAYSQGAVNHYFGLPLIVSLFVFSLSSLVLGFLYARFIVFKS</sequence>
<dbReference type="HOGENOM" id="CLU_141008_0_0_4"/>
<reference evidence="7 8" key="1">
    <citation type="journal article" date="2014" name="BMC Genomics">
        <title>A genomic perspective on a new bacterial genus and species from the Alcaligenaceae family, Basilea psittacipulmonis.</title>
        <authorList>
            <person name="Whiteson K.L."/>
            <person name="Hernandez D."/>
            <person name="Lazarevic V."/>
            <person name="Gaia N."/>
            <person name="Farinelli L."/>
            <person name="Francois P."/>
            <person name="Pilo P."/>
            <person name="Frey J."/>
            <person name="Schrenzel J."/>
        </authorList>
    </citation>
    <scope>NUCLEOTIDE SEQUENCE [LARGE SCALE GENOMIC DNA]</scope>
    <source>
        <strain evidence="7 8">DSM 24701</strain>
    </source>
</reference>
<dbReference type="KEGG" id="bpsi:IX83_00960"/>
<dbReference type="STRING" id="1072685.IX83_00960"/>
<dbReference type="EMBL" id="CP009238">
    <property type="protein sequence ID" value="AIL32081.1"/>
    <property type="molecule type" value="Genomic_DNA"/>
</dbReference>
<dbReference type="OrthoDB" id="8562382at2"/>
<evidence type="ECO:0000256" key="2">
    <source>
        <dbReference type="ARBA" id="ARBA00022692"/>
    </source>
</evidence>